<sequence length="749" mass="84504">MSPTRHETISSHPIGDQLDEFRGLFDICEPIAADEGEVNNIRPKVLRFLLALPTLPACDKLLSTKGSGPLYIDILRLATDFDIVSLLPLLKVVRDKESDEVIWNKVYEAVAAATPPPRAPLSFPQTPSSRNTGTSTNSNEYRVDMDILLKGGAGRHAIFERCKEGDDPIYREDTGWTGWPEGAPEEQVLAWMSRVISKLIELYEEQEPGETVQRRPLALPNQPLKGSTAERKLDIGFMNGSAPLENGKYAWSQILVPGELKNKPGLDIKSRAWLDLGRYAREVLASQDSRRFVLGFTLCGSRMRLWLFDRLGGIGSERFDIHEDGLRFISVLLTYLLMSEEQLGFDPTIVTDTEEDLRYITIERDDREERLIIDEMIKRTACIAGRATTCWKVHRDGESLSLVVKDSWQYPERDEEGELLREVTEKGVINVARYYHHETVQVGGRDDDVCNGVRKGLDITTASNYMTASSRRPENVSRSSSRTGKKSSRTTSRKRSSTNVEPSLPPSKRTQSRPPYTSPSLSTPPPSNRIHRRVIIQDYGKPIYEASSKVALLAALEGCIKGYESLHQQAGILQSDISPNNLMINEDGGSLKSFIIDLDLAIKEDRVESSGARGKTGTQAFMAIGVLLGEKHSFMHDLESFFWVLFWICIHYHGPLGKKTVTVFEEWNYISTEKLAKEKKGEINVETDFLESATKHFTEYYQPLVRWVNKLRRVVFPDGGRWKTPNENLYSSMTDLLREAQMDPKVIGS</sequence>
<keyword evidence="4" id="KW-1185">Reference proteome</keyword>
<dbReference type="EMBL" id="DS995702">
    <property type="protein sequence ID" value="EEQ29934.1"/>
    <property type="molecule type" value="Genomic_DNA"/>
</dbReference>
<feature type="compositionally biased region" description="Low complexity" evidence="1">
    <location>
        <begin position="512"/>
        <end position="521"/>
    </location>
</feature>
<protein>
    <recommendedName>
        <fullName evidence="2">Fungal-type protein kinase domain-containing protein</fullName>
    </recommendedName>
</protein>
<dbReference type="AlphaFoldDB" id="C5FGP9"/>
<dbReference type="OMA" id="ATENTRC"/>
<evidence type="ECO:0000313" key="3">
    <source>
        <dbReference type="EMBL" id="EEQ29934.1"/>
    </source>
</evidence>
<dbReference type="SUPFAM" id="SSF56112">
    <property type="entry name" value="Protein kinase-like (PK-like)"/>
    <property type="match status" value="1"/>
</dbReference>
<proteinExistence type="predicted"/>
<feature type="region of interest" description="Disordered" evidence="1">
    <location>
        <begin position="116"/>
        <end position="138"/>
    </location>
</feature>
<dbReference type="InterPro" id="IPR040976">
    <property type="entry name" value="Pkinase_fungal"/>
</dbReference>
<dbReference type="PANTHER" id="PTHR38248:SF2">
    <property type="entry name" value="FUNK1 11"/>
    <property type="match status" value="1"/>
</dbReference>
<dbReference type="VEuPathDB" id="FungiDB:MCYG_02753"/>
<name>C5FGP9_ARTOC</name>
<evidence type="ECO:0000313" key="4">
    <source>
        <dbReference type="Proteomes" id="UP000002035"/>
    </source>
</evidence>
<dbReference type="PANTHER" id="PTHR38248">
    <property type="entry name" value="FUNK1 6"/>
    <property type="match status" value="1"/>
</dbReference>
<feature type="compositionally biased region" description="Basic residues" evidence="1">
    <location>
        <begin position="483"/>
        <end position="496"/>
    </location>
</feature>
<evidence type="ECO:0000256" key="1">
    <source>
        <dbReference type="SAM" id="MobiDB-lite"/>
    </source>
</evidence>
<dbReference type="Proteomes" id="UP000002035">
    <property type="component" value="Unassembled WGS sequence"/>
</dbReference>
<dbReference type="Gene3D" id="1.10.510.10">
    <property type="entry name" value="Transferase(Phosphotransferase) domain 1"/>
    <property type="match status" value="1"/>
</dbReference>
<gene>
    <name evidence="3" type="ORF">MCYG_02753</name>
</gene>
<feature type="region of interest" description="Disordered" evidence="1">
    <location>
        <begin position="463"/>
        <end position="531"/>
    </location>
</feature>
<feature type="domain" description="Fungal-type protein kinase" evidence="2">
    <location>
        <begin position="232"/>
        <end position="649"/>
    </location>
</feature>
<dbReference type="InterPro" id="IPR011009">
    <property type="entry name" value="Kinase-like_dom_sf"/>
</dbReference>
<feature type="compositionally biased region" description="Low complexity" evidence="1">
    <location>
        <begin position="126"/>
        <end position="138"/>
    </location>
</feature>
<accession>C5FGP9</accession>
<dbReference type="GeneID" id="9223031"/>
<dbReference type="HOGENOM" id="CLU_005513_5_0_1"/>
<dbReference type="OrthoDB" id="4173870at2759"/>
<reference evidence="4" key="1">
    <citation type="journal article" date="2012" name="MBio">
        <title>Comparative genome analysis of Trichophyton rubrum and related dermatophytes reveals candidate genes involved in infection.</title>
        <authorList>
            <person name="Martinez D.A."/>
            <person name="Oliver B.G."/>
            <person name="Graeser Y."/>
            <person name="Goldberg J.M."/>
            <person name="Li W."/>
            <person name="Martinez-Rossi N.M."/>
            <person name="Monod M."/>
            <person name="Shelest E."/>
            <person name="Barton R.C."/>
            <person name="Birch E."/>
            <person name="Brakhage A.A."/>
            <person name="Chen Z."/>
            <person name="Gurr S.J."/>
            <person name="Heiman D."/>
            <person name="Heitman J."/>
            <person name="Kosti I."/>
            <person name="Rossi A."/>
            <person name="Saif S."/>
            <person name="Samalova M."/>
            <person name="Saunders C.W."/>
            <person name="Shea T."/>
            <person name="Summerbell R.C."/>
            <person name="Xu J."/>
            <person name="Young S."/>
            <person name="Zeng Q."/>
            <person name="Birren B.W."/>
            <person name="Cuomo C.A."/>
            <person name="White T.C."/>
        </authorList>
    </citation>
    <scope>NUCLEOTIDE SEQUENCE [LARGE SCALE GENOMIC DNA]</scope>
    <source>
        <strain evidence="4">ATCC MYA-4605 / CBS 113480</strain>
    </source>
</reference>
<dbReference type="Pfam" id="PF17667">
    <property type="entry name" value="Pkinase_fungal"/>
    <property type="match status" value="1"/>
</dbReference>
<dbReference type="eggNOG" id="ENOG502S5WB">
    <property type="taxonomic scope" value="Eukaryota"/>
</dbReference>
<organism evidence="3 4">
    <name type="scientific">Arthroderma otae (strain ATCC MYA-4605 / CBS 113480)</name>
    <name type="common">Microsporum canis</name>
    <dbReference type="NCBI Taxonomy" id="554155"/>
    <lineage>
        <taxon>Eukaryota</taxon>
        <taxon>Fungi</taxon>
        <taxon>Dikarya</taxon>
        <taxon>Ascomycota</taxon>
        <taxon>Pezizomycotina</taxon>
        <taxon>Eurotiomycetes</taxon>
        <taxon>Eurotiomycetidae</taxon>
        <taxon>Onygenales</taxon>
        <taxon>Arthrodermataceae</taxon>
        <taxon>Microsporum</taxon>
    </lineage>
</organism>
<dbReference type="RefSeq" id="XP_002849819.1">
    <property type="nucleotide sequence ID" value="XM_002849773.1"/>
</dbReference>
<evidence type="ECO:0000259" key="2">
    <source>
        <dbReference type="Pfam" id="PF17667"/>
    </source>
</evidence>